<evidence type="ECO:0000256" key="2">
    <source>
        <dbReference type="ARBA" id="ARBA00012438"/>
    </source>
</evidence>
<accession>A0ABW0JWF4</accession>
<sequence length="244" mass="26680">MPTVTQLADELRIANEALATANRKLADADARHKTMIGELNHRVRNMLAVVSAVANQTLAKAVDENVLDAFQDRLQAMARIYKLLTEAGWSHLPFQELVRETLAANVDPSRFSLDGPPLNLAPREALALGMVIHELAANALKHGALSTANGHVEVRWENPADRADAIDIRWAESGGPPVVEPQHRGFGMLMVERQLAYELQGHSTVTYAHGGLRATLHLPPQQAPQEHEHERGTSRWPGRHGGGG</sequence>
<feature type="coiled-coil region" evidence="8">
    <location>
        <begin position="4"/>
        <end position="31"/>
    </location>
</feature>
<evidence type="ECO:0000259" key="10">
    <source>
        <dbReference type="SMART" id="SM00911"/>
    </source>
</evidence>
<evidence type="ECO:0000256" key="3">
    <source>
        <dbReference type="ARBA" id="ARBA00022553"/>
    </source>
</evidence>
<gene>
    <name evidence="11" type="ORF">ACFPK0_08365</name>
</gene>
<dbReference type="InterPro" id="IPR011102">
    <property type="entry name" value="Sig_transdc_His_kinase_HWE"/>
</dbReference>
<comment type="caution">
    <text evidence="11">The sequence shown here is derived from an EMBL/GenBank/DDBJ whole genome shotgun (WGS) entry which is preliminary data.</text>
</comment>
<keyword evidence="7" id="KW-0067">ATP-binding</keyword>
<protein>
    <recommendedName>
        <fullName evidence="2">histidine kinase</fullName>
        <ecNumber evidence="2">2.7.13.3</ecNumber>
    </recommendedName>
</protein>
<evidence type="ECO:0000256" key="8">
    <source>
        <dbReference type="SAM" id="Coils"/>
    </source>
</evidence>
<dbReference type="RefSeq" id="WP_056603876.1">
    <property type="nucleotide sequence ID" value="NZ_JALBWS010000012.1"/>
</dbReference>
<evidence type="ECO:0000256" key="6">
    <source>
        <dbReference type="ARBA" id="ARBA00022777"/>
    </source>
</evidence>
<evidence type="ECO:0000256" key="1">
    <source>
        <dbReference type="ARBA" id="ARBA00000085"/>
    </source>
</evidence>
<evidence type="ECO:0000313" key="12">
    <source>
        <dbReference type="Proteomes" id="UP001596018"/>
    </source>
</evidence>
<dbReference type="Gene3D" id="3.30.565.10">
    <property type="entry name" value="Histidine kinase-like ATPase, C-terminal domain"/>
    <property type="match status" value="1"/>
</dbReference>
<dbReference type="EMBL" id="JBHSMM010000001">
    <property type="protein sequence ID" value="MFC5440021.1"/>
    <property type="molecule type" value="Genomic_DNA"/>
</dbReference>
<keyword evidence="4 11" id="KW-0808">Transferase</keyword>
<dbReference type="InterPro" id="IPR036890">
    <property type="entry name" value="HATPase_C_sf"/>
</dbReference>
<name>A0ABW0JWF4_9GAMM</name>
<comment type="catalytic activity">
    <reaction evidence="1">
        <text>ATP + protein L-histidine = ADP + protein N-phospho-L-histidine.</text>
        <dbReference type="EC" id="2.7.13.3"/>
    </reaction>
</comment>
<feature type="domain" description="Signal transduction histidine kinase HWE region" evidence="10">
    <location>
        <begin position="38"/>
        <end position="117"/>
    </location>
</feature>
<keyword evidence="5" id="KW-0547">Nucleotide-binding</keyword>
<evidence type="ECO:0000256" key="9">
    <source>
        <dbReference type="SAM" id="MobiDB-lite"/>
    </source>
</evidence>
<dbReference type="GO" id="GO:0004673">
    <property type="term" value="F:protein histidine kinase activity"/>
    <property type="evidence" value="ECO:0007669"/>
    <property type="project" value="UniProtKB-EC"/>
</dbReference>
<feature type="region of interest" description="Disordered" evidence="9">
    <location>
        <begin position="220"/>
        <end position="244"/>
    </location>
</feature>
<dbReference type="EC" id="2.7.13.3" evidence="2"/>
<dbReference type="Pfam" id="PF07536">
    <property type="entry name" value="HWE_HK"/>
    <property type="match status" value="1"/>
</dbReference>
<evidence type="ECO:0000256" key="7">
    <source>
        <dbReference type="ARBA" id="ARBA00022840"/>
    </source>
</evidence>
<dbReference type="PANTHER" id="PTHR41523:SF7">
    <property type="entry name" value="HISTIDINE KINASE"/>
    <property type="match status" value="1"/>
</dbReference>
<dbReference type="Proteomes" id="UP001596018">
    <property type="component" value="Unassembled WGS sequence"/>
</dbReference>
<proteinExistence type="predicted"/>
<evidence type="ECO:0000256" key="4">
    <source>
        <dbReference type="ARBA" id="ARBA00022679"/>
    </source>
</evidence>
<evidence type="ECO:0000313" key="11">
    <source>
        <dbReference type="EMBL" id="MFC5440021.1"/>
    </source>
</evidence>
<organism evidence="11 12">
    <name type="scientific">Rhodanobacter ginsenosidimutans</name>
    <dbReference type="NCBI Taxonomy" id="490571"/>
    <lineage>
        <taxon>Bacteria</taxon>
        <taxon>Pseudomonadati</taxon>
        <taxon>Pseudomonadota</taxon>
        <taxon>Gammaproteobacteria</taxon>
        <taxon>Lysobacterales</taxon>
        <taxon>Rhodanobacteraceae</taxon>
        <taxon>Rhodanobacter</taxon>
    </lineage>
</organism>
<keyword evidence="12" id="KW-1185">Reference proteome</keyword>
<keyword evidence="8" id="KW-0175">Coiled coil</keyword>
<dbReference type="SUPFAM" id="SSF55874">
    <property type="entry name" value="ATPase domain of HSP90 chaperone/DNA topoisomerase II/histidine kinase"/>
    <property type="match status" value="1"/>
</dbReference>
<evidence type="ECO:0000256" key="5">
    <source>
        <dbReference type="ARBA" id="ARBA00022741"/>
    </source>
</evidence>
<reference evidence="12" key="1">
    <citation type="journal article" date="2019" name="Int. J. Syst. Evol. Microbiol.">
        <title>The Global Catalogue of Microorganisms (GCM) 10K type strain sequencing project: providing services to taxonomists for standard genome sequencing and annotation.</title>
        <authorList>
            <consortium name="The Broad Institute Genomics Platform"/>
            <consortium name="The Broad Institute Genome Sequencing Center for Infectious Disease"/>
            <person name="Wu L."/>
            <person name="Ma J."/>
        </authorList>
    </citation>
    <scope>NUCLEOTIDE SEQUENCE [LARGE SCALE GENOMIC DNA]</scope>
    <source>
        <strain evidence="12">KACC 12822</strain>
    </source>
</reference>
<dbReference type="PANTHER" id="PTHR41523">
    <property type="entry name" value="TWO-COMPONENT SYSTEM SENSOR PROTEIN"/>
    <property type="match status" value="1"/>
</dbReference>
<keyword evidence="3" id="KW-0597">Phosphoprotein</keyword>
<keyword evidence="6 11" id="KW-0418">Kinase</keyword>
<dbReference type="SMART" id="SM00911">
    <property type="entry name" value="HWE_HK"/>
    <property type="match status" value="1"/>
</dbReference>